<dbReference type="AlphaFoldDB" id="A0A9W7FJW4"/>
<proteinExistence type="predicted"/>
<sequence length="95" mass="9985">MGHDAARGPSVDAKNPLTRSGSTRIVHKCVIKKLRARLRMWDTIGFTDKTAPFKDVVLANVGSPNVPAVIDRKSGGGGRGSGALTVSSRTSGEQL</sequence>
<name>A0A9W7FJW4_9STRA</name>
<gene>
    <name evidence="2" type="ORF">TrLO_g7953</name>
</gene>
<reference evidence="3" key="1">
    <citation type="journal article" date="2023" name="Commun. Biol.">
        <title>Genome analysis of Parmales, the sister group of diatoms, reveals the evolutionary specialization of diatoms from phago-mixotrophs to photoautotrophs.</title>
        <authorList>
            <person name="Ban H."/>
            <person name="Sato S."/>
            <person name="Yoshikawa S."/>
            <person name="Yamada K."/>
            <person name="Nakamura Y."/>
            <person name="Ichinomiya M."/>
            <person name="Sato N."/>
            <person name="Blanc-Mathieu R."/>
            <person name="Endo H."/>
            <person name="Kuwata A."/>
            <person name="Ogata H."/>
        </authorList>
    </citation>
    <scope>NUCLEOTIDE SEQUENCE [LARGE SCALE GENOMIC DNA]</scope>
    <source>
        <strain evidence="3">NIES 3700</strain>
    </source>
</reference>
<organism evidence="2 3">
    <name type="scientific">Triparma laevis f. longispina</name>
    <dbReference type="NCBI Taxonomy" id="1714387"/>
    <lineage>
        <taxon>Eukaryota</taxon>
        <taxon>Sar</taxon>
        <taxon>Stramenopiles</taxon>
        <taxon>Ochrophyta</taxon>
        <taxon>Bolidophyceae</taxon>
        <taxon>Parmales</taxon>
        <taxon>Triparmaceae</taxon>
        <taxon>Triparma</taxon>
    </lineage>
</organism>
<protein>
    <submittedName>
        <fullName evidence="2">Uncharacterized protein</fullName>
    </submittedName>
</protein>
<feature type="region of interest" description="Disordered" evidence="1">
    <location>
        <begin position="67"/>
        <end position="95"/>
    </location>
</feature>
<comment type="caution">
    <text evidence="2">The sequence shown here is derived from an EMBL/GenBank/DDBJ whole genome shotgun (WGS) entry which is preliminary data.</text>
</comment>
<evidence type="ECO:0000313" key="2">
    <source>
        <dbReference type="EMBL" id="GMI13358.1"/>
    </source>
</evidence>
<feature type="region of interest" description="Disordered" evidence="1">
    <location>
        <begin position="1"/>
        <end position="20"/>
    </location>
</feature>
<keyword evidence="3" id="KW-1185">Reference proteome</keyword>
<evidence type="ECO:0000256" key="1">
    <source>
        <dbReference type="SAM" id="MobiDB-lite"/>
    </source>
</evidence>
<accession>A0A9W7FJW4</accession>
<feature type="compositionally biased region" description="Polar residues" evidence="1">
    <location>
        <begin position="84"/>
        <end position="95"/>
    </location>
</feature>
<dbReference type="Proteomes" id="UP001165122">
    <property type="component" value="Unassembled WGS sequence"/>
</dbReference>
<dbReference type="EMBL" id="BRXW01000190">
    <property type="protein sequence ID" value="GMI13358.1"/>
    <property type="molecule type" value="Genomic_DNA"/>
</dbReference>
<evidence type="ECO:0000313" key="3">
    <source>
        <dbReference type="Proteomes" id="UP001165122"/>
    </source>
</evidence>